<dbReference type="AlphaFoldDB" id="A0A7I7SQ94"/>
<dbReference type="Pfam" id="PF14081">
    <property type="entry name" value="DUF4262"/>
    <property type="match status" value="1"/>
</dbReference>
<proteinExistence type="predicted"/>
<accession>A0A7I7SQ94</accession>
<evidence type="ECO:0000313" key="1">
    <source>
        <dbReference type="EMBL" id="BBY58309.1"/>
    </source>
</evidence>
<name>A0A7I7SQ94_9MYCO</name>
<sequence length="182" mass="20503">MCEFLSDPWCMVSVSRNTPPRTAERDPAMCWICDHPDRTIADYLDEVRGKILRRGWTVQYVESPQLPFAYTIGLSDYDVPELMITNVSPQRALRVLNGAAEHILRGMELTAGQQFTLCGCPMLEVVNVDHPDAHMGFAVALYGPIRALQLVWADGRGRWPWAADFCDRESRQPVLGVRARAA</sequence>
<evidence type="ECO:0008006" key="3">
    <source>
        <dbReference type="Google" id="ProtNLM"/>
    </source>
</evidence>
<protein>
    <recommendedName>
        <fullName evidence="3">DUF4262 domain-containing protein</fullName>
    </recommendedName>
</protein>
<gene>
    <name evidence="1" type="ORF">MSAR_14450</name>
</gene>
<dbReference type="Proteomes" id="UP000466445">
    <property type="component" value="Chromosome"/>
</dbReference>
<evidence type="ECO:0000313" key="2">
    <source>
        <dbReference type="Proteomes" id="UP000466445"/>
    </source>
</evidence>
<keyword evidence="2" id="KW-1185">Reference proteome</keyword>
<organism evidence="1 2">
    <name type="scientific">Mycolicibacterium sarraceniae</name>
    <dbReference type="NCBI Taxonomy" id="1534348"/>
    <lineage>
        <taxon>Bacteria</taxon>
        <taxon>Bacillati</taxon>
        <taxon>Actinomycetota</taxon>
        <taxon>Actinomycetes</taxon>
        <taxon>Mycobacteriales</taxon>
        <taxon>Mycobacteriaceae</taxon>
        <taxon>Mycolicibacterium</taxon>
    </lineage>
</organism>
<dbReference type="InterPro" id="IPR025358">
    <property type="entry name" value="DUF4262"/>
</dbReference>
<dbReference type="KEGG" id="msar:MSAR_14450"/>
<dbReference type="EMBL" id="AP022595">
    <property type="protein sequence ID" value="BBY58309.1"/>
    <property type="molecule type" value="Genomic_DNA"/>
</dbReference>
<reference evidence="1 2" key="1">
    <citation type="journal article" date="2019" name="Emerg. Microbes Infect.">
        <title>Comprehensive subspecies identification of 175 nontuberculous mycobacteria species based on 7547 genomic profiles.</title>
        <authorList>
            <person name="Matsumoto Y."/>
            <person name="Kinjo T."/>
            <person name="Motooka D."/>
            <person name="Nabeya D."/>
            <person name="Jung N."/>
            <person name="Uechi K."/>
            <person name="Horii T."/>
            <person name="Iida T."/>
            <person name="Fujita J."/>
            <person name="Nakamura S."/>
        </authorList>
    </citation>
    <scope>NUCLEOTIDE SEQUENCE [LARGE SCALE GENOMIC DNA]</scope>
    <source>
        <strain evidence="1 2">JCM 30395</strain>
    </source>
</reference>